<evidence type="ECO:0008006" key="4">
    <source>
        <dbReference type="Google" id="ProtNLM"/>
    </source>
</evidence>
<dbReference type="RefSeq" id="WP_231728344.1">
    <property type="nucleotide sequence ID" value="NZ_KQ957301.1"/>
</dbReference>
<evidence type="ECO:0000313" key="2">
    <source>
        <dbReference type="EMBL" id="KXA35370.1"/>
    </source>
</evidence>
<proteinExistence type="predicted"/>
<sequence>MQYLKKISMSFVILMLALMLDSCSTKQAAINELQRLSYDLRDNSRNYTVREWRGAADRFVKIRKRISKHDYTASEREEVGRLGGQCAKYMVQGAKDGALDYILGFGKEIQGILDGIGYSN</sequence>
<evidence type="ECO:0000256" key="1">
    <source>
        <dbReference type="SAM" id="SignalP"/>
    </source>
</evidence>
<reference evidence="3" key="1">
    <citation type="submission" date="2016-01" db="EMBL/GenBank/DDBJ databases">
        <authorList>
            <person name="Mitreva M."/>
            <person name="Pepin K.H."/>
            <person name="Mihindukulasuriya K.A."/>
            <person name="Fulton R."/>
            <person name="Fronick C."/>
            <person name="O'Laughlin M."/>
            <person name="Miner T."/>
            <person name="Herter B."/>
            <person name="Rosa B.A."/>
            <person name="Cordes M."/>
            <person name="Tomlinson C."/>
            <person name="Wollam A."/>
            <person name="Palsikar V.B."/>
            <person name="Mardis E.R."/>
            <person name="Wilson R.K."/>
        </authorList>
    </citation>
    <scope>NUCLEOTIDE SEQUENCE [LARGE SCALE GENOMIC DNA]</scope>
    <source>
        <strain evidence="3">MJR7716</strain>
    </source>
</reference>
<feature type="chain" id="PRO_5007458586" description="Lipoprotein" evidence="1">
    <location>
        <begin position="29"/>
        <end position="120"/>
    </location>
</feature>
<organism evidence="2 3">
    <name type="scientific">Prevotella corporis</name>
    <dbReference type="NCBI Taxonomy" id="28128"/>
    <lineage>
        <taxon>Bacteria</taxon>
        <taxon>Pseudomonadati</taxon>
        <taxon>Bacteroidota</taxon>
        <taxon>Bacteroidia</taxon>
        <taxon>Bacteroidales</taxon>
        <taxon>Prevotellaceae</taxon>
        <taxon>Prevotella</taxon>
    </lineage>
</organism>
<feature type="signal peptide" evidence="1">
    <location>
        <begin position="1"/>
        <end position="28"/>
    </location>
</feature>
<evidence type="ECO:0000313" key="3">
    <source>
        <dbReference type="Proteomes" id="UP000070533"/>
    </source>
</evidence>
<dbReference type="STRING" id="28128.HMPREF3226_02057"/>
<keyword evidence="3" id="KW-1185">Reference proteome</keyword>
<name>A0A133PYP8_9BACT</name>
<dbReference type="PATRIC" id="fig|28128.5.peg.2119"/>
<gene>
    <name evidence="2" type="ORF">HMPREF3226_02057</name>
</gene>
<protein>
    <recommendedName>
        <fullName evidence="4">Lipoprotein</fullName>
    </recommendedName>
</protein>
<dbReference type="Proteomes" id="UP000070533">
    <property type="component" value="Unassembled WGS sequence"/>
</dbReference>
<accession>A0A133PYP8</accession>
<comment type="caution">
    <text evidence="2">The sequence shown here is derived from an EMBL/GenBank/DDBJ whole genome shotgun (WGS) entry which is preliminary data.</text>
</comment>
<dbReference type="AlphaFoldDB" id="A0A133PYP8"/>
<dbReference type="EMBL" id="LRQG01000185">
    <property type="protein sequence ID" value="KXA35370.1"/>
    <property type="molecule type" value="Genomic_DNA"/>
</dbReference>
<keyword evidence="1" id="KW-0732">Signal</keyword>